<feature type="transmembrane region" description="Helical" evidence="7">
    <location>
        <begin position="397"/>
        <end position="420"/>
    </location>
</feature>
<feature type="transmembrane region" description="Helical" evidence="7">
    <location>
        <begin position="171"/>
        <end position="195"/>
    </location>
</feature>
<dbReference type="EMBL" id="CAUYUJ010006402">
    <property type="protein sequence ID" value="CAK0817256.1"/>
    <property type="molecule type" value="Genomic_DNA"/>
</dbReference>
<comment type="similarity">
    <text evidence="2">Belongs to the major facilitator superfamily. Proton-dependent oligopeptide transporter (POT/PTR) (TC 2.A.17) family.</text>
</comment>
<feature type="region of interest" description="Disordered" evidence="6">
    <location>
        <begin position="86"/>
        <end position="107"/>
    </location>
</feature>
<feature type="transmembrane region" description="Helical" evidence="7">
    <location>
        <begin position="313"/>
        <end position="333"/>
    </location>
</feature>
<feature type="transmembrane region" description="Helical" evidence="7">
    <location>
        <begin position="369"/>
        <end position="391"/>
    </location>
</feature>
<evidence type="ECO:0000313" key="9">
    <source>
        <dbReference type="Proteomes" id="UP001189429"/>
    </source>
</evidence>
<keyword evidence="3 7" id="KW-0812">Transmembrane</keyword>
<evidence type="ECO:0000256" key="2">
    <source>
        <dbReference type="ARBA" id="ARBA00005982"/>
    </source>
</evidence>
<reference evidence="8" key="1">
    <citation type="submission" date="2023-10" db="EMBL/GenBank/DDBJ databases">
        <authorList>
            <person name="Chen Y."/>
            <person name="Shah S."/>
            <person name="Dougan E. K."/>
            <person name="Thang M."/>
            <person name="Chan C."/>
        </authorList>
    </citation>
    <scope>NUCLEOTIDE SEQUENCE [LARGE SCALE GENOMIC DNA]</scope>
</reference>
<organism evidence="8 9">
    <name type="scientific">Prorocentrum cordatum</name>
    <dbReference type="NCBI Taxonomy" id="2364126"/>
    <lineage>
        <taxon>Eukaryota</taxon>
        <taxon>Sar</taxon>
        <taxon>Alveolata</taxon>
        <taxon>Dinophyceae</taxon>
        <taxon>Prorocentrales</taxon>
        <taxon>Prorocentraceae</taxon>
        <taxon>Prorocentrum</taxon>
    </lineage>
</organism>
<keyword evidence="4 7" id="KW-1133">Transmembrane helix</keyword>
<dbReference type="Proteomes" id="UP001189429">
    <property type="component" value="Unassembled WGS sequence"/>
</dbReference>
<dbReference type="Gene3D" id="1.20.1250.20">
    <property type="entry name" value="MFS general substrate transporter like domains"/>
    <property type="match status" value="1"/>
</dbReference>
<feature type="transmembrane region" description="Helical" evidence="7">
    <location>
        <begin position="534"/>
        <end position="551"/>
    </location>
</feature>
<evidence type="ECO:0000256" key="5">
    <source>
        <dbReference type="ARBA" id="ARBA00023136"/>
    </source>
</evidence>
<feature type="transmembrane region" description="Helical" evidence="7">
    <location>
        <begin position="653"/>
        <end position="672"/>
    </location>
</feature>
<name>A0ABN9REW2_9DINO</name>
<comment type="subcellular location">
    <subcellularLocation>
        <location evidence="1">Membrane</location>
        <topology evidence="1">Multi-pass membrane protein</topology>
    </subcellularLocation>
</comment>
<keyword evidence="9" id="KW-1185">Reference proteome</keyword>
<dbReference type="InterPro" id="IPR000109">
    <property type="entry name" value="POT_fam"/>
</dbReference>
<feature type="transmembrane region" description="Helical" evidence="7">
    <location>
        <begin position="492"/>
        <end position="513"/>
    </location>
</feature>
<dbReference type="PANTHER" id="PTHR11654">
    <property type="entry name" value="OLIGOPEPTIDE TRANSPORTER-RELATED"/>
    <property type="match status" value="1"/>
</dbReference>
<accession>A0ABN9REW2</accession>
<dbReference type="InterPro" id="IPR036259">
    <property type="entry name" value="MFS_trans_sf"/>
</dbReference>
<evidence type="ECO:0000256" key="1">
    <source>
        <dbReference type="ARBA" id="ARBA00004141"/>
    </source>
</evidence>
<evidence type="ECO:0000256" key="6">
    <source>
        <dbReference type="SAM" id="MobiDB-lite"/>
    </source>
</evidence>
<dbReference type="SUPFAM" id="SSF103473">
    <property type="entry name" value="MFS general substrate transporter"/>
    <property type="match status" value="1"/>
</dbReference>
<sequence length="686" mass="73313">QSRHATWRLVPWGRPRGDGILPPARVRPRGPEVLPPPLLLSRGPLLRVARRQSLHCLPLHSFGCSHATRRARRRWTRDRRVGGLWLNDGPQGASAPREGRSTTPPAAAMKSQLAAMDEAGTYGAVSKVARPAAKISPAIPGVCMCILAVELCERLAFYTFTGTQEFFLERLGYSVSAAAGMNAAMGTLCMAWALFAGWVADVALGRYMTIVTFGLLYVGGSVLATVAALPEVSSRRLYLMGIMGLVPIGTAGIKANISNFGADQYDPTDPEQASARETFFSWFYLAINLGSAVAYGCLTTVGASGGFGVPRRFGYFAVYACAALAMLAAVVVFRSCRRHYRTHPTRAHSSIGCVSSYVACAARQGSGSAVAVCVGVALLFAGLLLSVLQALLGQDGISALGVVSFLCSAVGVASACLACARPDWVLAGRPAFATSVPAEDVRDFLRLLPVLFMANMVFSALYNSMQFWYQQQACQMDLRIPWAAPGPGQAQFAGSFFMIADCIGIVVATPFAIRWVNPALDRLNGSPLGPGPKYMIGMALGTASVLLAARIEQLRREAPVTGIMSSCAPEGVRMSEMAASWMFLPFFLMGVAEIYTQPTLMHLAYDQSPPSMRTLTAATSLVIGGVSTALFSLQISALSAYVPNDLNKGHLEFGYYSNVAVAAAFMPVYITCINNLQEKTYSVHNA</sequence>
<feature type="transmembrane region" description="Helical" evidence="7">
    <location>
        <begin position="282"/>
        <end position="307"/>
    </location>
</feature>
<evidence type="ECO:0000256" key="7">
    <source>
        <dbReference type="SAM" id="Phobius"/>
    </source>
</evidence>
<feature type="non-terminal residue" evidence="8">
    <location>
        <position position="1"/>
    </location>
</feature>
<evidence type="ECO:0000313" key="8">
    <source>
        <dbReference type="EMBL" id="CAK0817256.1"/>
    </source>
</evidence>
<evidence type="ECO:0000256" key="4">
    <source>
        <dbReference type="ARBA" id="ARBA00022989"/>
    </source>
</evidence>
<comment type="caution">
    <text evidence="8">The sequence shown here is derived from an EMBL/GenBank/DDBJ whole genome shotgun (WGS) entry which is preliminary data.</text>
</comment>
<protein>
    <submittedName>
        <fullName evidence="8">Uncharacterized protein</fullName>
    </submittedName>
</protein>
<dbReference type="Pfam" id="PF00854">
    <property type="entry name" value="PTR2"/>
    <property type="match status" value="1"/>
</dbReference>
<feature type="transmembrane region" description="Helical" evidence="7">
    <location>
        <begin position="207"/>
        <end position="229"/>
    </location>
</feature>
<feature type="transmembrane region" description="Helical" evidence="7">
    <location>
        <begin position="617"/>
        <end position="641"/>
    </location>
</feature>
<keyword evidence="5 7" id="KW-0472">Membrane</keyword>
<gene>
    <name evidence="8" type="ORF">PCOR1329_LOCUS19908</name>
</gene>
<feature type="transmembrane region" description="Helical" evidence="7">
    <location>
        <begin position="578"/>
        <end position="596"/>
    </location>
</feature>
<evidence type="ECO:0000256" key="3">
    <source>
        <dbReference type="ARBA" id="ARBA00022692"/>
    </source>
</evidence>
<proteinExistence type="inferred from homology"/>